<dbReference type="InterPro" id="IPR021144">
    <property type="entry name" value="UPF0597"/>
</dbReference>
<dbReference type="PANTHER" id="PTHR30501">
    <property type="entry name" value="UPF0597 PROTEIN YHAM"/>
    <property type="match status" value="1"/>
</dbReference>
<dbReference type="GO" id="GO:0019450">
    <property type="term" value="P:L-cysteine catabolic process to pyruvate"/>
    <property type="evidence" value="ECO:0007669"/>
    <property type="project" value="TreeGrafter"/>
</dbReference>
<dbReference type="STRING" id="1527.SAMN04489757_12127"/>
<comment type="similarity">
    <text evidence="1">Belongs to the UPF0597 family.</text>
</comment>
<evidence type="ECO:0000313" key="4">
    <source>
        <dbReference type="Proteomes" id="UP000198806"/>
    </source>
</evidence>
<name>A0A1I5GNJ7_9FIRM</name>
<dbReference type="Pfam" id="PF03313">
    <property type="entry name" value="SDH_alpha"/>
    <property type="match status" value="1"/>
</dbReference>
<evidence type="ECO:0000259" key="2">
    <source>
        <dbReference type="Pfam" id="PF03313"/>
    </source>
</evidence>
<dbReference type="AlphaFoldDB" id="A0A1I5GNJ7"/>
<dbReference type="PIRSF" id="PIRSF006054">
    <property type="entry name" value="UCP006054"/>
    <property type="match status" value="1"/>
</dbReference>
<organism evidence="3 4">
    <name type="scientific">Anaerocolumna aminovalerica</name>
    <dbReference type="NCBI Taxonomy" id="1527"/>
    <lineage>
        <taxon>Bacteria</taxon>
        <taxon>Bacillati</taxon>
        <taxon>Bacillota</taxon>
        <taxon>Clostridia</taxon>
        <taxon>Lachnospirales</taxon>
        <taxon>Lachnospiraceae</taxon>
        <taxon>Anaerocolumna</taxon>
    </lineage>
</organism>
<dbReference type="EMBL" id="FOWD01000021">
    <property type="protein sequence ID" value="SFO37644.1"/>
    <property type="molecule type" value="Genomic_DNA"/>
</dbReference>
<dbReference type="RefSeq" id="WP_091687191.1">
    <property type="nucleotide sequence ID" value="NZ_BAABFM010000073.1"/>
</dbReference>
<dbReference type="PANTHER" id="PTHR30501:SF2">
    <property type="entry name" value="UPF0597 PROTEIN YHAM"/>
    <property type="match status" value="1"/>
</dbReference>
<dbReference type="OrthoDB" id="41906at2"/>
<protein>
    <recommendedName>
        <fullName evidence="1">UPF0597 protein SAMN04489757_12127</fullName>
    </recommendedName>
</protein>
<dbReference type="GO" id="GO:0080146">
    <property type="term" value="F:L-cysteine desulfhydrase activity"/>
    <property type="evidence" value="ECO:0007669"/>
    <property type="project" value="TreeGrafter"/>
</dbReference>
<feature type="domain" description="Serine dehydratase-like alpha subunit" evidence="2">
    <location>
        <begin position="90"/>
        <end position="421"/>
    </location>
</feature>
<sequence length="426" mass="45319">MSITQEQYFTYVSILKRELVPALGCTEPIAIAYAAAKAREILGDFPDKIVAECSGNIIKNAKGVIVPTTKNLKGIEAASIIGAVGGDPTRGLEVLSNVKEDDVEETRRLLEQNICETKILESPAKLHIIIKMYKGNNYSLVETIHTHTGIVRVEKNGEVLLDVPHDVEAEEDSDINYDLLNVEDIVEFANIVDISEVEEVLAKQIEYNTAIAKEGLRRPYGANVGATLLEVYGDDIKVRAKAMPAAGSDARMSGCELPVVINSGSGNQGMTASLPVVEYGRKLDCSDEKIYRALCISNLIAIYQKSGIGRLSAYCGAVSAAAGAGAGITYLYGGDLGQISQTITNTLANVSGIICDGAKSSCAAKIASSVDAAIVATMMSLRGKAFAPGDGIVKDNIQGTVDGVVRLAKEGMRETDDVVLKIMVEK</sequence>
<dbReference type="HAMAP" id="MF_01845">
    <property type="entry name" value="UPF0597"/>
    <property type="match status" value="1"/>
</dbReference>
<proteinExistence type="inferred from homology"/>
<keyword evidence="4" id="KW-1185">Reference proteome</keyword>
<dbReference type="InterPro" id="IPR005130">
    <property type="entry name" value="Ser_deHydtase-like_asu"/>
</dbReference>
<dbReference type="Proteomes" id="UP000198806">
    <property type="component" value="Unassembled WGS sequence"/>
</dbReference>
<evidence type="ECO:0000256" key="1">
    <source>
        <dbReference type="HAMAP-Rule" id="MF_01845"/>
    </source>
</evidence>
<evidence type="ECO:0000313" key="3">
    <source>
        <dbReference type="EMBL" id="SFO37644.1"/>
    </source>
</evidence>
<reference evidence="3 4" key="1">
    <citation type="submission" date="2016-10" db="EMBL/GenBank/DDBJ databases">
        <authorList>
            <person name="de Groot N.N."/>
        </authorList>
    </citation>
    <scope>NUCLEOTIDE SEQUENCE [LARGE SCALE GENOMIC DNA]</scope>
    <source>
        <strain evidence="3 4">DSM 1283</strain>
    </source>
</reference>
<accession>A0A1I5GNJ7</accession>
<gene>
    <name evidence="3" type="ORF">SAMN04489757_12127</name>
</gene>